<proteinExistence type="predicted"/>
<feature type="non-terminal residue" evidence="2">
    <location>
        <position position="1"/>
    </location>
</feature>
<accession>A0A813DNA2</accession>
<protein>
    <submittedName>
        <fullName evidence="2">Uncharacterized protein</fullName>
    </submittedName>
</protein>
<feature type="compositionally biased region" description="Polar residues" evidence="1">
    <location>
        <begin position="77"/>
        <end position="87"/>
    </location>
</feature>
<evidence type="ECO:0000313" key="2">
    <source>
        <dbReference type="EMBL" id="CAE8589354.1"/>
    </source>
</evidence>
<evidence type="ECO:0000313" key="3">
    <source>
        <dbReference type="Proteomes" id="UP000654075"/>
    </source>
</evidence>
<sequence length="113" mass="12024">CSSLGGVEPPLRLSKCSLVSRASFIFQHLFILMAGFHLQGILVKNTFVTIEDPSVDDASSCSSHRRSSSAPPLTSRHGMSNSLSGDCSPTCSISDRMDSSASTDIDDLTVCLQ</sequence>
<keyword evidence="3" id="KW-1185">Reference proteome</keyword>
<dbReference type="EMBL" id="CAJNNV010003645">
    <property type="protein sequence ID" value="CAE8589354.1"/>
    <property type="molecule type" value="Genomic_DNA"/>
</dbReference>
<gene>
    <name evidence="2" type="ORF">PGLA1383_LOCUS8118</name>
</gene>
<name>A0A813DNA2_POLGL</name>
<evidence type="ECO:0000256" key="1">
    <source>
        <dbReference type="SAM" id="MobiDB-lite"/>
    </source>
</evidence>
<dbReference type="Proteomes" id="UP000654075">
    <property type="component" value="Unassembled WGS sequence"/>
</dbReference>
<feature type="region of interest" description="Disordered" evidence="1">
    <location>
        <begin position="54"/>
        <end position="87"/>
    </location>
</feature>
<comment type="caution">
    <text evidence="2">The sequence shown here is derived from an EMBL/GenBank/DDBJ whole genome shotgun (WGS) entry which is preliminary data.</text>
</comment>
<dbReference type="AlphaFoldDB" id="A0A813DNA2"/>
<feature type="non-terminal residue" evidence="2">
    <location>
        <position position="113"/>
    </location>
</feature>
<organism evidence="2 3">
    <name type="scientific">Polarella glacialis</name>
    <name type="common">Dinoflagellate</name>
    <dbReference type="NCBI Taxonomy" id="89957"/>
    <lineage>
        <taxon>Eukaryota</taxon>
        <taxon>Sar</taxon>
        <taxon>Alveolata</taxon>
        <taxon>Dinophyceae</taxon>
        <taxon>Suessiales</taxon>
        <taxon>Suessiaceae</taxon>
        <taxon>Polarella</taxon>
    </lineage>
</organism>
<reference evidence="2" key="1">
    <citation type="submission" date="2021-02" db="EMBL/GenBank/DDBJ databases">
        <authorList>
            <person name="Dougan E. K."/>
            <person name="Rhodes N."/>
            <person name="Thang M."/>
            <person name="Chan C."/>
        </authorList>
    </citation>
    <scope>NUCLEOTIDE SEQUENCE</scope>
</reference>